<feature type="region of interest" description="Disordered" evidence="1">
    <location>
        <begin position="16"/>
        <end position="38"/>
    </location>
</feature>
<sequence>SPHGRFSRTALSQIFKAPVYTTPDPSPRDKNPHHPNHESVILTPSALQTCLIHPDALLLVEFLSLGNHLLLLRMAPHGQPKDQSITEDGTT</sequence>
<comment type="caution">
    <text evidence="2">The sequence shown here is derived from an EMBL/GenBank/DDBJ whole genome shotgun (WGS) entry which is preliminary data.</text>
</comment>
<protein>
    <submittedName>
        <fullName evidence="2">Uncharacterized protein</fullName>
    </submittedName>
</protein>
<proteinExistence type="predicted"/>
<reference evidence="2 3" key="1">
    <citation type="submission" date="2020-02" db="EMBL/GenBank/DDBJ databases">
        <title>A chromosome-scale genome assembly of the black bullhead catfish (Ameiurus melas).</title>
        <authorList>
            <person name="Wen M."/>
            <person name="Zham M."/>
            <person name="Cabau C."/>
            <person name="Klopp C."/>
            <person name="Donnadieu C."/>
            <person name="Roques C."/>
            <person name="Bouchez O."/>
            <person name="Lampietro C."/>
            <person name="Jouanno E."/>
            <person name="Herpin A."/>
            <person name="Louis A."/>
            <person name="Berthelot C."/>
            <person name="Parey E."/>
            <person name="Roest-Crollius H."/>
            <person name="Braasch I."/>
            <person name="Postlethwait J."/>
            <person name="Robinson-Rechavi M."/>
            <person name="Echchiki A."/>
            <person name="Begum T."/>
            <person name="Montfort J."/>
            <person name="Schartl M."/>
            <person name="Bobe J."/>
            <person name="Guiguen Y."/>
        </authorList>
    </citation>
    <scope>NUCLEOTIDE SEQUENCE [LARGE SCALE GENOMIC DNA]</scope>
    <source>
        <strain evidence="2">M_S1</strain>
        <tissue evidence="2">Blood</tissue>
    </source>
</reference>
<evidence type="ECO:0000256" key="1">
    <source>
        <dbReference type="SAM" id="MobiDB-lite"/>
    </source>
</evidence>
<keyword evidence="3" id="KW-1185">Reference proteome</keyword>
<evidence type="ECO:0000313" key="3">
    <source>
        <dbReference type="Proteomes" id="UP000593565"/>
    </source>
</evidence>
<accession>A0A7J5ZNC0</accession>
<name>A0A7J5ZNC0_AMEME</name>
<dbReference type="AlphaFoldDB" id="A0A7J5ZNC0"/>
<feature type="non-terminal residue" evidence="2">
    <location>
        <position position="1"/>
    </location>
</feature>
<dbReference type="Proteomes" id="UP000593565">
    <property type="component" value="Unassembled WGS sequence"/>
</dbReference>
<feature type="compositionally biased region" description="Basic and acidic residues" evidence="1">
    <location>
        <begin position="26"/>
        <end position="37"/>
    </location>
</feature>
<evidence type="ECO:0000313" key="2">
    <source>
        <dbReference type="EMBL" id="KAF4072154.1"/>
    </source>
</evidence>
<organism evidence="2 3">
    <name type="scientific">Ameiurus melas</name>
    <name type="common">Black bullhead</name>
    <name type="synonym">Silurus melas</name>
    <dbReference type="NCBI Taxonomy" id="219545"/>
    <lineage>
        <taxon>Eukaryota</taxon>
        <taxon>Metazoa</taxon>
        <taxon>Chordata</taxon>
        <taxon>Craniata</taxon>
        <taxon>Vertebrata</taxon>
        <taxon>Euteleostomi</taxon>
        <taxon>Actinopterygii</taxon>
        <taxon>Neopterygii</taxon>
        <taxon>Teleostei</taxon>
        <taxon>Ostariophysi</taxon>
        <taxon>Siluriformes</taxon>
        <taxon>Ictaluridae</taxon>
        <taxon>Ameiurus</taxon>
    </lineage>
</organism>
<gene>
    <name evidence="2" type="ORF">AMELA_G00260000</name>
</gene>
<dbReference type="EMBL" id="JAAGNN010000025">
    <property type="protein sequence ID" value="KAF4072154.1"/>
    <property type="molecule type" value="Genomic_DNA"/>
</dbReference>